<keyword evidence="4" id="KW-0808">Transferase</keyword>
<dbReference type="InterPro" id="IPR000719">
    <property type="entry name" value="Prot_kinase_dom"/>
</dbReference>
<dbReference type="InterPro" id="IPR001245">
    <property type="entry name" value="Ser-Thr/Tyr_kinase_cat_dom"/>
</dbReference>
<reference evidence="2" key="1">
    <citation type="submission" date="2022-10" db="EMBL/GenBank/DDBJ databases">
        <authorList>
            <person name="Chen Y."/>
            <person name="Dougan E. K."/>
            <person name="Chan C."/>
            <person name="Rhodes N."/>
            <person name="Thang M."/>
        </authorList>
    </citation>
    <scope>NUCLEOTIDE SEQUENCE</scope>
</reference>
<dbReference type="EMBL" id="CAMXCT030005768">
    <property type="protein sequence ID" value="CAL4800515.1"/>
    <property type="molecule type" value="Genomic_DNA"/>
</dbReference>
<dbReference type="EMBL" id="CAMXCT010005768">
    <property type="protein sequence ID" value="CAI4013203.1"/>
    <property type="molecule type" value="Genomic_DNA"/>
</dbReference>
<gene>
    <name evidence="2" type="ORF">C1SCF055_LOCUS38193</name>
</gene>
<name>A0A9P1DR08_9DINO</name>
<dbReference type="GO" id="GO:0004674">
    <property type="term" value="F:protein serine/threonine kinase activity"/>
    <property type="evidence" value="ECO:0007669"/>
    <property type="project" value="TreeGrafter"/>
</dbReference>
<evidence type="ECO:0000259" key="1">
    <source>
        <dbReference type="PROSITE" id="PS50011"/>
    </source>
</evidence>
<dbReference type="SUPFAM" id="SSF56112">
    <property type="entry name" value="Protein kinase-like (PK-like)"/>
    <property type="match status" value="1"/>
</dbReference>
<dbReference type="OrthoDB" id="346907at2759"/>
<accession>A0A9P1DR08</accession>
<dbReference type="Proteomes" id="UP001152797">
    <property type="component" value="Unassembled WGS sequence"/>
</dbReference>
<dbReference type="GO" id="GO:0005524">
    <property type="term" value="F:ATP binding"/>
    <property type="evidence" value="ECO:0007669"/>
    <property type="project" value="InterPro"/>
</dbReference>
<keyword evidence="5" id="KW-1185">Reference proteome</keyword>
<evidence type="ECO:0000313" key="5">
    <source>
        <dbReference type="Proteomes" id="UP001152797"/>
    </source>
</evidence>
<protein>
    <submittedName>
        <fullName evidence="4">Serine/threonine-protein kinase/receptor</fullName>
    </submittedName>
</protein>
<organism evidence="2">
    <name type="scientific">Cladocopium goreaui</name>
    <dbReference type="NCBI Taxonomy" id="2562237"/>
    <lineage>
        <taxon>Eukaryota</taxon>
        <taxon>Sar</taxon>
        <taxon>Alveolata</taxon>
        <taxon>Dinophyceae</taxon>
        <taxon>Suessiales</taxon>
        <taxon>Symbiodiniaceae</taxon>
        <taxon>Cladocopium</taxon>
    </lineage>
</organism>
<sequence>MTALKPSELFPQECVLSTETVEVYRGLWFRTFSKSSSSITVSMKRYLHEEPEPAESSAPPRLLHRSILQFFEVTKAPRVIVSEFCSGGSLFEVLQNEALPLPWLQRIKILRDVASAAEIVHQKQYVLKELTSYHVFLSKPPGQDNLGAKLDINYSGFGCLQADTSQLELWRWSAPEVGLDSATPSFDARSDIFAFGSFLLEVLSRKIPFSDMEENEARQCVANGQRSLIDAEEGCPPRLLKLMHDCWAEAPARPTAAAVHAVCTQLLETL</sequence>
<evidence type="ECO:0000313" key="4">
    <source>
        <dbReference type="EMBL" id="CAL4800515.1"/>
    </source>
</evidence>
<evidence type="ECO:0000313" key="3">
    <source>
        <dbReference type="EMBL" id="CAL1166578.1"/>
    </source>
</evidence>
<dbReference type="Gene3D" id="1.10.510.10">
    <property type="entry name" value="Transferase(Phosphotransferase) domain 1"/>
    <property type="match status" value="1"/>
</dbReference>
<dbReference type="Pfam" id="PF07714">
    <property type="entry name" value="PK_Tyr_Ser-Thr"/>
    <property type="match status" value="1"/>
</dbReference>
<dbReference type="AlphaFoldDB" id="A0A9P1DR08"/>
<dbReference type="InterPro" id="IPR051681">
    <property type="entry name" value="Ser/Thr_Kinases-Pseudokinases"/>
</dbReference>
<dbReference type="EMBL" id="CAMXCT020005768">
    <property type="protein sequence ID" value="CAL1166578.1"/>
    <property type="molecule type" value="Genomic_DNA"/>
</dbReference>
<proteinExistence type="predicted"/>
<dbReference type="PANTHER" id="PTHR44329">
    <property type="entry name" value="SERINE/THREONINE-PROTEIN KINASE TNNI3K-RELATED"/>
    <property type="match status" value="1"/>
</dbReference>
<feature type="domain" description="Protein kinase" evidence="1">
    <location>
        <begin position="1"/>
        <end position="267"/>
    </location>
</feature>
<dbReference type="PROSITE" id="PS50011">
    <property type="entry name" value="PROTEIN_KINASE_DOM"/>
    <property type="match status" value="1"/>
</dbReference>
<dbReference type="InterPro" id="IPR011009">
    <property type="entry name" value="Kinase-like_dom_sf"/>
</dbReference>
<keyword evidence="4" id="KW-0418">Kinase</keyword>
<reference evidence="3" key="2">
    <citation type="submission" date="2024-04" db="EMBL/GenBank/DDBJ databases">
        <authorList>
            <person name="Chen Y."/>
            <person name="Shah S."/>
            <person name="Dougan E. K."/>
            <person name="Thang M."/>
            <person name="Chan C."/>
        </authorList>
    </citation>
    <scope>NUCLEOTIDE SEQUENCE [LARGE SCALE GENOMIC DNA]</scope>
</reference>
<comment type="caution">
    <text evidence="2">The sequence shown here is derived from an EMBL/GenBank/DDBJ whole genome shotgun (WGS) entry which is preliminary data.</text>
</comment>
<evidence type="ECO:0000313" key="2">
    <source>
        <dbReference type="EMBL" id="CAI4013203.1"/>
    </source>
</evidence>